<sequence length="202" mass="22771">MENVNQNLTLPIKIPYEILQQLTDKNLIGIEIGTDERKHGRILGTSLGASLLPDYDVVLGLKMQVLRKYLGTKEVAVFIQVALAYDADSGELSADTFKIASKSKSFLLDKTLQILANRIYYRKVLNRATYNLNELIDPHLHRLNKKLRAGIPVVQGIHLQGRMDKITIPQISVLTDHILVHVHFNGGIEVNVRRLPDADFKL</sequence>
<dbReference type="RefSeq" id="WP_314012830.1">
    <property type="nucleotide sequence ID" value="NZ_JAVTTP010000001.1"/>
</dbReference>
<gene>
    <name evidence="1" type="ORF">RQM65_03685</name>
</gene>
<protein>
    <submittedName>
        <fullName evidence="1">DUF4403 family protein</fullName>
    </submittedName>
</protein>
<reference evidence="1 2" key="1">
    <citation type="submission" date="2023-09" db="EMBL/GenBank/DDBJ databases">
        <title>Novel taxa isolated from Blanes Bay.</title>
        <authorList>
            <person name="Rey-Velasco X."/>
            <person name="Lucena T."/>
        </authorList>
    </citation>
    <scope>NUCLEOTIDE SEQUENCE [LARGE SCALE GENOMIC DNA]</scope>
    <source>
        <strain evidence="1 2">S334</strain>
    </source>
</reference>
<dbReference type="Proteomes" id="UP001250656">
    <property type="component" value="Unassembled WGS sequence"/>
</dbReference>
<comment type="caution">
    <text evidence="1">The sequence shown here is derived from an EMBL/GenBank/DDBJ whole genome shotgun (WGS) entry which is preliminary data.</text>
</comment>
<proteinExistence type="predicted"/>
<keyword evidence="2" id="KW-1185">Reference proteome</keyword>
<name>A0ABU3L206_9FLAO</name>
<accession>A0ABU3L206</accession>
<evidence type="ECO:0000313" key="1">
    <source>
        <dbReference type="EMBL" id="MDT7827765.1"/>
    </source>
</evidence>
<evidence type="ECO:0000313" key="2">
    <source>
        <dbReference type="Proteomes" id="UP001250656"/>
    </source>
</evidence>
<organism evidence="1 2">
    <name type="scientific">Pricia mediterranea</name>
    <dbReference type="NCBI Taxonomy" id="3076079"/>
    <lineage>
        <taxon>Bacteria</taxon>
        <taxon>Pseudomonadati</taxon>
        <taxon>Bacteroidota</taxon>
        <taxon>Flavobacteriia</taxon>
        <taxon>Flavobacteriales</taxon>
        <taxon>Flavobacteriaceae</taxon>
        <taxon>Pricia</taxon>
    </lineage>
</organism>
<dbReference type="InterPro" id="IPR025515">
    <property type="entry name" value="DUF4403"/>
</dbReference>
<dbReference type="Pfam" id="PF14356">
    <property type="entry name" value="DUF4403"/>
    <property type="match status" value="1"/>
</dbReference>
<dbReference type="EMBL" id="JAVTTP010000001">
    <property type="protein sequence ID" value="MDT7827765.1"/>
    <property type="molecule type" value="Genomic_DNA"/>
</dbReference>